<sequence length="227" mass="26094">MIADDDPHIRELLRFYLQKEGYRTLEAADGEEAAAQLETDHIQLAIVDIMMPHVDGYQLCTAIRNDYDIPVIMVTAKGDITDKEKGFSAGTDDYMVKPFEPKEVLYRIKALLRRFNKASKDIIQLGDTVINRKSYEVRTNGKTIILPLKEFELLAQLASFPDRIFTRNELIVLVWGQDFVGYDRTVDVHVKRLRERFSENNSDFLIKTVRGRGYKLEIPTQRHGGTG</sequence>
<keyword evidence="3 12" id="KW-0597">Phosphoprotein</keyword>
<dbReference type="PANTHER" id="PTHR48111:SF49">
    <property type="entry name" value="HEME RESPONSE REGULATOR HSSR"/>
    <property type="match status" value="1"/>
</dbReference>
<dbReference type="OrthoDB" id="9790442at2"/>
<evidence type="ECO:0000256" key="10">
    <source>
        <dbReference type="ARBA" id="ARBA00037471"/>
    </source>
</evidence>
<evidence type="ECO:0000256" key="7">
    <source>
        <dbReference type="ARBA" id="ARBA00023125"/>
    </source>
</evidence>
<evidence type="ECO:0000259" key="14">
    <source>
        <dbReference type="PROSITE" id="PS50110"/>
    </source>
</evidence>
<keyword evidence="17" id="KW-1185">Reference proteome</keyword>
<dbReference type="SMART" id="SM00448">
    <property type="entry name" value="REC"/>
    <property type="match status" value="1"/>
</dbReference>
<dbReference type="InterPro" id="IPR011006">
    <property type="entry name" value="CheY-like_superfamily"/>
</dbReference>
<evidence type="ECO:0000313" key="16">
    <source>
        <dbReference type="EMBL" id="TFJ92403.1"/>
    </source>
</evidence>
<keyword evidence="9" id="KW-0804">Transcription</keyword>
<organism evidence="16 17">
    <name type="scientific">Lentibacillus salicampi</name>
    <dbReference type="NCBI Taxonomy" id="175306"/>
    <lineage>
        <taxon>Bacteria</taxon>
        <taxon>Bacillati</taxon>
        <taxon>Bacillota</taxon>
        <taxon>Bacilli</taxon>
        <taxon>Bacillales</taxon>
        <taxon>Bacillaceae</taxon>
        <taxon>Lentibacillus</taxon>
    </lineage>
</organism>
<dbReference type="SUPFAM" id="SSF52172">
    <property type="entry name" value="CheY-like"/>
    <property type="match status" value="1"/>
</dbReference>
<dbReference type="GO" id="GO:0000156">
    <property type="term" value="F:phosphorelay response regulator activity"/>
    <property type="evidence" value="ECO:0007669"/>
    <property type="project" value="TreeGrafter"/>
</dbReference>
<dbReference type="FunFam" id="1.10.10.10:FF:000018">
    <property type="entry name" value="DNA-binding response regulator ResD"/>
    <property type="match status" value="1"/>
</dbReference>
<evidence type="ECO:0000256" key="2">
    <source>
        <dbReference type="ARBA" id="ARBA00022490"/>
    </source>
</evidence>
<evidence type="ECO:0000256" key="5">
    <source>
        <dbReference type="ARBA" id="ARBA00023015"/>
    </source>
</evidence>
<name>A0A4Y9A9B6_9BACI</name>
<feature type="modified residue" description="4-aspartylphosphate" evidence="12">
    <location>
        <position position="48"/>
    </location>
</feature>
<keyword evidence="7 13" id="KW-0238">DNA-binding</keyword>
<dbReference type="PANTHER" id="PTHR48111">
    <property type="entry name" value="REGULATOR OF RPOS"/>
    <property type="match status" value="1"/>
</dbReference>
<evidence type="ECO:0000256" key="4">
    <source>
        <dbReference type="ARBA" id="ARBA00023012"/>
    </source>
</evidence>
<dbReference type="GO" id="GO:0000976">
    <property type="term" value="F:transcription cis-regulatory region binding"/>
    <property type="evidence" value="ECO:0007669"/>
    <property type="project" value="TreeGrafter"/>
</dbReference>
<reference evidence="16 17" key="1">
    <citation type="submission" date="2019-03" db="EMBL/GenBank/DDBJ databases">
        <title>Genome sequence of Lentibacillus salicampi ATCC BAA-719.</title>
        <authorList>
            <person name="Maclea K.S."/>
            <person name="Simoes Junior M."/>
        </authorList>
    </citation>
    <scope>NUCLEOTIDE SEQUENCE [LARGE SCALE GENOMIC DNA]</scope>
    <source>
        <strain evidence="16 17">ATCC BAA-719</strain>
    </source>
</reference>
<dbReference type="GO" id="GO:0032993">
    <property type="term" value="C:protein-DNA complex"/>
    <property type="evidence" value="ECO:0007669"/>
    <property type="project" value="TreeGrafter"/>
</dbReference>
<evidence type="ECO:0000256" key="6">
    <source>
        <dbReference type="ARBA" id="ARBA00023026"/>
    </source>
</evidence>
<feature type="domain" description="OmpR/PhoB-type" evidence="15">
    <location>
        <begin position="120"/>
        <end position="218"/>
    </location>
</feature>
<dbReference type="PROSITE" id="PS50110">
    <property type="entry name" value="RESPONSE_REGULATORY"/>
    <property type="match status" value="1"/>
</dbReference>
<comment type="caution">
    <text evidence="16">The sequence shown here is derived from an EMBL/GenBank/DDBJ whole genome shotgun (WGS) entry which is preliminary data.</text>
</comment>
<dbReference type="InterPro" id="IPR036388">
    <property type="entry name" value="WH-like_DNA-bd_sf"/>
</dbReference>
<evidence type="ECO:0000313" key="17">
    <source>
        <dbReference type="Proteomes" id="UP000298484"/>
    </source>
</evidence>
<dbReference type="InterPro" id="IPR001789">
    <property type="entry name" value="Sig_transdc_resp-reg_receiver"/>
</dbReference>
<dbReference type="Proteomes" id="UP000298484">
    <property type="component" value="Unassembled WGS sequence"/>
</dbReference>
<dbReference type="AlphaFoldDB" id="A0A4Y9A9B6"/>
<dbReference type="Gene3D" id="6.10.250.690">
    <property type="match status" value="1"/>
</dbReference>
<keyword evidence="4" id="KW-0902">Two-component regulatory system</keyword>
<dbReference type="SMART" id="SM00862">
    <property type="entry name" value="Trans_reg_C"/>
    <property type="match status" value="1"/>
</dbReference>
<evidence type="ECO:0000256" key="9">
    <source>
        <dbReference type="ARBA" id="ARBA00023163"/>
    </source>
</evidence>
<comment type="subcellular location">
    <subcellularLocation>
        <location evidence="1">Cytoplasm</location>
    </subcellularLocation>
</comment>
<keyword evidence="5" id="KW-0805">Transcription regulation</keyword>
<evidence type="ECO:0000256" key="13">
    <source>
        <dbReference type="PROSITE-ProRule" id="PRU01091"/>
    </source>
</evidence>
<dbReference type="GO" id="GO:0005829">
    <property type="term" value="C:cytosol"/>
    <property type="evidence" value="ECO:0007669"/>
    <property type="project" value="TreeGrafter"/>
</dbReference>
<evidence type="ECO:0000256" key="8">
    <source>
        <dbReference type="ARBA" id="ARBA00023159"/>
    </source>
</evidence>
<dbReference type="CDD" id="cd17574">
    <property type="entry name" value="REC_OmpR"/>
    <property type="match status" value="1"/>
</dbReference>
<feature type="domain" description="Response regulatory" evidence="14">
    <location>
        <begin position="1"/>
        <end position="112"/>
    </location>
</feature>
<dbReference type="Pfam" id="PF00486">
    <property type="entry name" value="Trans_reg_C"/>
    <property type="match status" value="1"/>
</dbReference>
<dbReference type="EMBL" id="SRHY01000023">
    <property type="protein sequence ID" value="TFJ92403.1"/>
    <property type="molecule type" value="Genomic_DNA"/>
</dbReference>
<protein>
    <recommendedName>
        <fullName evidence="11">Heme response regulator HssR</fullName>
    </recommendedName>
</protein>
<dbReference type="InterPro" id="IPR039420">
    <property type="entry name" value="WalR-like"/>
</dbReference>
<evidence type="ECO:0000256" key="1">
    <source>
        <dbReference type="ARBA" id="ARBA00004496"/>
    </source>
</evidence>
<dbReference type="CDD" id="cd00383">
    <property type="entry name" value="trans_reg_C"/>
    <property type="match status" value="1"/>
</dbReference>
<dbReference type="Pfam" id="PF00072">
    <property type="entry name" value="Response_reg"/>
    <property type="match status" value="1"/>
</dbReference>
<dbReference type="FunFam" id="3.40.50.2300:FF:000001">
    <property type="entry name" value="DNA-binding response regulator PhoB"/>
    <property type="match status" value="1"/>
</dbReference>
<feature type="DNA-binding region" description="OmpR/PhoB-type" evidence="13">
    <location>
        <begin position="120"/>
        <end position="218"/>
    </location>
</feature>
<dbReference type="GO" id="GO:0006355">
    <property type="term" value="P:regulation of DNA-templated transcription"/>
    <property type="evidence" value="ECO:0007669"/>
    <property type="project" value="InterPro"/>
</dbReference>
<keyword evidence="2" id="KW-0963">Cytoplasm</keyword>
<evidence type="ECO:0000259" key="15">
    <source>
        <dbReference type="PROSITE" id="PS51755"/>
    </source>
</evidence>
<evidence type="ECO:0000256" key="12">
    <source>
        <dbReference type="PROSITE-ProRule" id="PRU00169"/>
    </source>
</evidence>
<proteinExistence type="predicted"/>
<evidence type="ECO:0000256" key="11">
    <source>
        <dbReference type="ARBA" id="ARBA00039976"/>
    </source>
</evidence>
<comment type="function">
    <text evidence="10">Member of the two-component regulatory system HssS/HssR involved in intracellular heme homeostasis and tempering of staphylococcal virulence. Phosphorylated HssR binds to a direct repeat sequence within hrtAB promoter and activates the expression of hrtAB, an efflux pump, in response to extracellular heme, hemin, hemoglobin or blood.</text>
</comment>
<keyword evidence="6" id="KW-0843">Virulence</keyword>
<dbReference type="PROSITE" id="PS51755">
    <property type="entry name" value="OMPR_PHOB"/>
    <property type="match status" value="1"/>
</dbReference>
<gene>
    <name evidence="16" type="ORF">E4U82_12590</name>
</gene>
<accession>A0A4Y9A9B6</accession>
<evidence type="ECO:0000256" key="3">
    <source>
        <dbReference type="ARBA" id="ARBA00022553"/>
    </source>
</evidence>
<dbReference type="InterPro" id="IPR001867">
    <property type="entry name" value="OmpR/PhoB-type_DNA-bd"/>
</dbReference>
<dbReference type="Gene3D" id="3.40.50.2300">
    <property type="match status" value="1"/>
</dbReference>
<dbReference type="Gene3D" id="1.10.10.10">
    <property type="entry name" value="Winged helix-like DNA-binding domain superfamily/Winged helix DNA-binding domain"/>
    <property type="match status" value="1"/>
</dbReference>
<keyword evidence="8" id="KW-0010">Activator</keyword>